<keyword evidence="10" id="KW-1185">Reference proteome</keyword>
<dbReference type="Pfam" id="PF01494">
    <property type="entry name" value="FAD_binding_3"/>
    <property type="match status" value="1"/>
</dbReference>
<evidence type="ECO:0000256" key="3">
    <source>
        <dbReference type="ARBA" id="ARBA00005349"/>
    </source>
</evidence>
<dbReference type="AlphaFoldDB" id="A0A1R3W2W1"/>
<dbReference type="NCBIfam" id="TIGR01984">
    <property type="entry name" value="UbiH"/>
    <property type="match status" value="1"/>
</dbReference>
<dbReference type="RefSeq" id="WP_076755995.1">
    <property type="nucleotide sequence ID" value="NZ_CP023018.1"/>
</dbReference>
<dbReference type="PRINTS" id="PR00420">
    <property type="entry name" value="RNGMNOXGNASE"/>
</dbReference>
<comment type="pathway">
    <text evidence="2">Cofactor biosynthesis; ubiquinone biosynthesis.</text>
</comment>
<protein>
    <submittedName>
        <fullName evidence="9">2-octaprenyl-6-methoxyphenol hydroxylase</fullName>
    </submittedName>
</protein>
<dbReference type="GO" id="GO:0006744">
    <property type="term" value="P:ubiquinone biosynthetic process"/>
    <property type="evidence" value="ECO:0007669"/>
    <property type="project" value="UniProtKB-UniPathway"/>
</dbReference>
<gene>
    <name evidence="9" type="ORF">SAMN05216526_1572</name>
</gene>
<dbReference type="InterPro" id="IPR002938">
    <property type="entry name" value="FAD-bd"/>
</dbReference>
<evidence type="ECO:0000256" key="7">
    <source>
        <dbReference type="ARBA" id="ARBA00023033"/>
    </source>
</evidence>
<dbReference type="InterPro" id="IPR036188">
    <property type="entry name" value="FAD/NAD-bd_sf"/>
</dbReference>
<evidence type="ECO:0000256" key="6">
    <source>
        <dbReference type="ARBA" id="ARBA00023002"/>
    </source>
</evidence>
<dbReference type="InterPro" id="IPR010971">
    <property type="entry name" value="UbiH/COQ6"/>
</dbReference>
<keyword evidence="4" id="KW-0285">Flavoprotein</keyword>
<feature type="domain" description="FAD-binding" evidence="8">
    <location>
        <begin position="9"/>
        <end position="348"/>
    </location>
</feature>
<evidence type="ECO:0000256" key="1">
    <source>
        <dbReference type="ARBA" id="ARBA00001974"/>
    </source>
</evidence>
<dbReference type="InterPro" id="IPR051205">
    <property type="entry name" value="UbiH/COQ6_monooxygenase"/>
</dbReference>
<evidence type="ECO:0000256" key="4">
    <source>
        <dbReference type="ARBA" id="ARBA00022630"/>
    </source>
</evidence>
<dbReference type="GO" id="GO:0071949">
    <property type="term" value="F:FAD binding"/>
    <property type="evidence" value="ECO:0007669"/>
    <property type="project" value="InterPro"/>
</dbReference>
<evidence type="ECO:0000313" key="10">
    <source>
        <dbReference type="Proteomes" id="UP000223759"/>
    </source>
</evidence>
<dbReference type="UniPathway" id="UPA00232"/>
<evidence type="ECO:0000259" key="8">
    <source>
        <dbReference type="Pfam" id="PF01494"/>
    </source>
</evidence>
<dbReference type="SUPFAM" id="SSF51905">
    <property type="entry name" value="FAD/NAD(P)-binding domain"/>
    <property type="match status" value="1"/>
</dbReference>
<dbReference type="NCBIfam" id="NF004356">
    <property type="entry name" value="PRK05732.1"/>
    <property type="match status" value="1"/>
</dbReference>
<dbReference type="Gene3D" id="3.50.50.60">
    <property type="entry name" value="FAD/NAD(P)-binding domain"/>
    <property type="match status" value="2"/>
</dbReference>
<comment type="similarity">
    <text evidence="3">Belongs to the UbiH/COQ6 family.</text>
</comment>
<sequence length="401" mass="43498">MSPAVARKDLVIVGGGMVGASLALAAANQDYAVTLLEAHPPGEPGQPSYDDRSTALSYGSRRLLERLGLWEALAPHVEPILHIHVSQRGYLGAARLNHQEEQVPALGYVIANRDLGGVLAAALTASSVDVRTPATLEDYTDRGDHLALRIRKGKRLSSLETRLLIAADGTHSAVREMAGIEVDTLDFGQTAVIANVTPGKKHEGWAYERFTDEGPVALLPLTAGPDGQQRCSLVWVRSDEQAQATLALDDAEFLAALQQRFGYRLGRFLQVGSRAAYPLKRVRAQRDTDARLIIVGNAAHTLHPVAGQGFNLALRDVAALSEALATARRQGEDPGSEMVLQSYREARETDLRWTTGVTDALAQYFALDWSPLAHARGLGLMVVDRCRWLRQQLARRGMGVA</sequence>
<keyword evidence="5" id="KW-0274">FAD</keyword>
<dbReference type="PANTHER" id="PTHR43876:SF8">
    <property type="entry name" value="2-OCTAPRENYL-6-METHOXYPHENOL HYDROXYLASE"/>
    <property type="match status" value="1"/>
</dbReference>
<reference evidence="9 10" key="1">
    <citation type="submission" date="2017-01" db="EMBL/GenBank/DDBJ databases">
        <authorList>
            <person name="Mah S.A."/>
            <person name="Swanson W.J."/>
            <person name="Moy G.W."/>
            <person name="Vacquier V.D."/>
        </authorList>
    </citation>
    <scope>NUCLEOTIDE SEQUENCE [LARGE SCALE GENOMIC DNA]</scope>
    <source>
        <strain evidence="9 10">M9</strain>
    </source>
</reference>
<evidence type="ECO:0000313" key="9">
    <source>
        <dbReference type="EMBL" id="SIT72101.1"/>
    </source>
</evidence>
<keyword evidence="6" id="KW-0560">Oxidoreductase</keyword>
<accession>A0A1R3W2W1</accession>
<dbReference type="NCBIfam" id="TIGR01988">
    <property type="entry name" value="Ubi-OHases"/>
    <property type="match status" value="1"/>
</dbReference>
<dbReference type="InterPro" id="IPR011295">
    <property type="entry name" value="UbiH"/>
</dbReference>
<dbReference type="OrthoDB" id="9769565at2"/>
<keyword evidence="7" id="KW-0503">Monooxygenase</keyword>
<dbReference type="Proteomes" id="UP000223759">
    <property type="component" value="Unassembled WGS sequence"/>
</dbReference>
<name>A0A1R3W2W1_9GAMM</name>
<comment type="cofactor">
    <cofactor evidence="1">
        <name>FAD</name>
        <dbReference type="ChEBI" id="CHEBI:57692"/>
    </cofactor>
</comment>
<organism evidence="9 10">
    <name type="scientific">Ectothiorhodosinus mongolicus</name>
    <dbReference type="NCBI Taxonomy" id="233100"/>
    <lineage>
        <taxon>Bacteria</taxon>
        <taxon>Pseudomonadati</taxon>
        <taxon>Pseudomonadota</taxon>
        <taxon>Gammaproteobacteria</taxon>
        <taxon>Chromatiales</taxon>
        <taxon>Ectothiorhodospiraceae</taxon>
        <taxon>Ectothiorhodosinus</taxon>
    </lineage>
</organism>
<proteinExistence type="inferred from homology"/>
<dbReference type="STRING" id="233100.SAMN05216526_1572"/>
<dbReference type="EMBL" id="FTPK01000003">
    <property type="protein sequence ID" value="SIT72101.1"/>
    <property type="molecule type" value="Genomic_DNA"/>
</dbReference>
<evidence type="ECO:0000256" key="5">
    <source>
        <dbReference type="ARBA" id="ARBA00022827"/>
    </source>
</evidence>
<evidence type="ECO:0000256" key="2">
    <source>
        <dbReference type="ARBA" id="ARBA00004749"/>
    </source>
</evidence>
<dbReference type="PANTHER" id="PTHR43876">
    <property type="entry name" value="UBIQUINONE BIOSYNTHESIS MONOOXYGENASE COQ6, MITOCHONDRIAL"/>
    <property type="match status" value="1"/>
</dbReference>
<dbReference type="GO" id="GO:0008681">
    <property type="term" value="F:2-octaprenyl-6-methoxyphenol hydroxylase activity"/>
    <property type="evidence" value="ECO:0007669"/>
    <property type="project" value="InterPro"/>
</dbReference>